<reference evidence="2" key="1">
    <citation type="submission" date="2018-05" db="EMBL/GenBank/DDBJ databases">
        <title>Complete Genome Sequences of Extremely Thermoacidophilic, Metal-Mobilizing Type-Strain Members of the Archaeal Family Sulfolobaceae: Acidianus brierleyi DSM-1651T, Acidianus sulfidivorans DSM-18786T, Metallosphaera hakonensis DSM-7519T, and Metallosphaera prunae DSM-10039T.</title>
        <authorList>
            <person name="Counts J.A."/>
            <person name="Kelly R.M."/>
        </authorList>
    </citation>
    <scope>NUCLEOTIDE SEQUENCE [LARGE SCALE GENOMIC DNA]</scope>
    <source>
        <strain evidence="2">HO1-1</strain>
    </source>
</reference>
<dbReference type="InterPro" id="IPR050287">
    <property type="entry name" value="MTA/SAH_deaminase"/>
</dbReference>
<dbReference type="PANTHER" id="PTHR43794:SF5">
    <property type="entry name" value="CHLOROHYDROLASE FAMILY PROTEIN"/>
    <property type="match status" value="1"/>
</dbReference>
<dbReference type="Pfam" id="PF01979">
    <property type="entry name" value="Amidohydro_1"/>
    <property type="match status" value="1"/>
</dbReference>
<feature type="domain" description="Amidohydrolase-related" evidence="1">
    <location>
        <begin position="53"/>
        <end position="316"/>
    </location>
</feature>
<dbReference type="InterPro" id="IPR006680">
    <property type="entry name" value="Amidohydro-rel"/>
</dbReference>
<dbReference type="KEGG" id="mhk:DFR87_07230"/>
<dbReference type="PANTHER" id="PTHR43794">
    <property type="entry name" value="AMINOHYDROLASE SSNA-RELATED"/>
    <property type="match status" value="1"/>
</dbReference>
<evidence type="ECO:0000259" key="1">
    <source>
        <dbReference type="Pfam" id="PF01979"/>
    </source>
</evidence>
<dbReference type="GeneID" id="36835122"/>
<proteinExistence type="predicted"/>
<dbReference type="OrthoDB" id="42910at2157"/>
<gene>
    <name evidence="2" type="ORF">DFR87_07230</name>
</gene>
<dbReference type="InterPro" id="IPR032466">
    <property type="entry name" value="Metal_Hydrolase"/>
</dbReference>
<evidence type="ECO:0000313" key="2">
    <source>
        <dbReference type="EMBL" id="AWR99512.1"/>
    </source>
</evidence>
<sequence>METSSRVTNVEYALVGPDLEILHKVNLVIEDNIVEHIGNGWDSKGETYPNSLLMPGLVNGHTHAFDGLVPEYGVSLSLKEVVGDPRSEKYRILKGHEFDDLKNITLNLLTKSLSIGVLSVIDFKELDMLGAKVAKAVKNESPINYIGLGRLDQEINEERLFALKELVDGYGVSSISLGEASLELIGRVFGDKWTAIHISETLKQNLINDLETAISALKPKLVVHGTNLTNEEFSMIAERGIKLVVCPRSNMWFSVGIPKIPMMFDAKVDLLFGTDNYGLIDHNLWKEMEMALLISRLLSPSSDFSRDILKSATVHPDLGVNPIEEGKKITGIILNPVDRFEASLNKYMSLIKSPGNVVRVLGLPRILN</sequence>
<dbReference type="EMBL" id="CP029287">
    <property type="protein sequence ID" value="AWR99512.1"/>
    <property type="molecule type" value="Genomic_DNA"/>
</dbReference>
<protein>
    <submittedName>
        <fullName evidence="2">Amidohydrolase</fullName>
    </submittedName>
</protein>
<dbReference type="Proteomes" id="UP000247586">
    <property type="component" value="Chromosome"/>
</dbReference>
<dbReference type="InterPro" id="IPR011059">
    <property type="entry name" value="Metal-dep_hydrolase_composite"/>
</dbReference>
<keyword evidence="3" id="KW-1185">Reference proteome</keyword>
<dbReference type="Gene3D" id="3.20.20.140">
    <property type="entry name" value="Metal-dependent hydrolases"/>
    <property type="match status" value="1"/>
</dbReference>
<dbReference type="GO" id="GO:0016810">
    <property type="term" value="F:hydrolase activity, acting on carbon-nitrogen (but not peptide) bonds"/>
    <property type="evidence" value="ECO:0007669"/>
    <property type="project" value="InterPro"/>
</dbReference>
<name>A0A2U9IU54_9CREN</name>
<dbReference type="AlphaFoldDB" id="A0A2U9IU54"/>
<dbReference type="SUPFAM" id="SSF51556">
    <property type="entry name" value="Metallo-dependent hydrolases"/>
    <property type="match status" value="1"/>
</dbReference>
<dbReference type="STRING" id="1293036.GCA_001315825_00305"/>
<keyword evidence="2" id="KW-0378">Hydrolase</keyword>
<dbReference type="SUPFAM" id="SSF51338">
    <property type="entry name" value="Composite domain of metallo-dependent hydrolases"/>
    <property type="match status" value="1"/>
</dbReference>
<organism evidence="2 3">
    <name type="scientific">Metallosphaera hakonensis JCM 8857 = DSM 7519</name>
    <dbReference type="NCBI Taxonomy" id="1293036"/>
    <lineage>
        <taxon>Archaea</taxon>
        <taxon>Thermoproteota</taxon>
        <taxon>Thermoprotei</taxon>
        <taxon>Sulfolobales</taxon>
        <taxon>Sulfolobaceae</taxon>
        <taxon>Metallosphaera</taxon>
    </lineage>
</organism>
<evidence type="ECO:0000313" key="3">
    <source>
        <dbReference type="Proteomes" id="UP000247586"/>
    </source>
</evidence>
<dbReference type="RefSeq" id="WP_054836094.1">
    <property type="nucleotide sequence ID" value="NZ_BBBA01000001.1"/>
</dbReference>
<accession>A0A2U9IU54</accession>